<dbReference type="EMBL" id="BAAAET010000002">
    <property type="protein sequence ID" value="GAA0693127.1"/>
    <property type="molecule type" value="Genomic_DNA"/>
</dbReference>
<keyword evidence="7" id="KW-0472">Membrane</keyword>
<keyword evidence="8" id="KW-0732">Signal</keyword>
<dbReference type="InterPro" id="IPR011622">
    <property type="entry name" value="7TMR_DISM_rcpt_extracell_dom2"/>
</dbReference>
<evidence type="ECO:0000256" key="6">
    <source>
        <dbReference type="ARBA" id="ARBA00023012"/>
    </source>
</evidence>
<evidence type="ECO:0000256" key="4">
    <source>
        <dbReference type="ARBA" id="ARBA00022679"/>
    </source>
</evidence>
<dbReference type="InterPro" id="IPR004358">
    <property type="entry name" value="Sig_transdc_His_kin-like_C"/>
</dbReference>
<feature type="transmembrane region" description="Helical" evidence="7">
    <location>
        <begin position="282"/>
        <end position="302"/>
    </location>
</feature>
<dbReference type="Pfam" id="PF07696">
    <property type="entry name" value="7TMR-DISMED2"/>
    <property type="match status" value="1"/>
</dbReference>
<dbReference type="InterPro" id="IPR036890">
    <property type="entry name" value="HATPase_C_sf"/>
</dbReference>
<sequence length="647" mass="72419">MQRLGTIGTWLMPVITLLALMMALSANAATPVVLGQGGIALDDGQLSLLEDSGHALDWHQALAAQRAGAFRDIPYGVGEGYSPSVFWVYATLERGDEVSDDWAFMVGPTYLDQVDFYLLHDGQLLDRFSAGDRVEDPEHDLHHRLHIVGTRIPQGQSELLIRLQASSTSVLLVQAIPGAQVGAVIDGRLLSEGIMIGILLMVLVINLLNGVWLRRTLFIYFVAYETCLLVTMLLISGLMRDLFPALSADEQNLLMQMGVLGSGCLAFIFFRQMLAFPFRWNWLVYLMFWLGIGHSLVGMYFVLQDEFVRAMAYINLYVSLFPLVVSVPLLLNWTAFNAEQKFRAGGCLVFGVFVSVNCLYTIGMVPVTQGTTYIAPVMILSFQLCLHFIIMFSVRKSERTLLDAQRRAELSGREAGLERSQRLAHETFFAMFAHEVRTPLTVIDTAAQALGVLERKGNTREQRQQRYQRIRDAIKRIDQLLQMSLVRGQEESVSSGQLWEPYNVTGLVMEVINGLEPAQRKRIRFQALATERKISLGLSEPMLGVVVRNLIDNGLKYSPSDSPVEVAVLPGHKSMGISVRDHGEGMSDYVQQRMFERYFRASEREDVPGLGLGLFVVKEVIDRYGGRIEVDTGTEGTCMTCYFVEEC</sequence>
<dbReference type="PRINTS" id="PR00344">
    <property type="entry name" value="BCTRLSENSOR"/>
</dbReference>
<keyword evidence="4" id="KW-0808">Transferase</keyword>
<dbReference type="PROSITE" id="PS50109">
    <property type="entry name" value="HIS_KIN"/>
    <property type="match status" value="1"/>
</dbReference>
<dbReference type="InterPro" id="IPR036097">
    <property type="entry name" value="HisK_dim/P_sf"/>
</dbReference>
<dbReference type="SMART" id="SM00388">
    <property type="entry name" value="HisKA"/>
    <property type="match status" value="1"/>
</dbReference>
<keyword evidence="7" id="KW-1133">Transmembrane helix</keyword>
<evidence type="ECO:0000256" key="2">
    <source>
        <dbReference type="ARBA" id="ARBA00012438"/>
    </source>
</evidence>
<dbReference type="SUPFAM" id="SSF55874">
    <property type="entry name" value="ATPase domain of HSP90 chaperone/DNA topoisomerase II/histidine kinase"/>
    <property type="match status" value="1"/>
</dbReference>
<evidence type="ECO:0000256" key="7">
    <source>
        <dbReference type="SAM" id="Phobius"/>
    </source>
</evidence>
<dbReference type="InterPro" id="IPR011623">
    <property type="entry name" value="7TMR_DISM_rcpt_extracell_dom1"/>
</dbReference>
<feature type="transmembrane region" description="Helical" evidence="7">
    <location>
        <begin position="314"/>
        <end position="335"/>
    </location>
</feature>
<reference evidence="11" key="1">
    <citation type="journal article" date="2019" name="Int. J. Syst. Evol. Microbiol.">
        <title>The Global Catalogue of Microorganisms (GCM) 10K type strain sequencing project: providing services to taxonomists for standard genome sequencing and annotation.</title>
        <authorList>
            <consortium name="The Broad Institute Genomics Platform"/>
            <consortium name="The Broad Institute Genome Sequencing Center for Infectious Disease"/>
            <person name="Wu L."/>
            <person name="Ma J."/>
        </authorList>
    </citation>
    <scope>NUCLEOTIDE SEQUENCE [LARGE SCALE GENOMIC DNA]</scope>
    <source>
        <strain evidence="11">JCM 15134</strain>
    </source>
</reference>
<gene>
    <name evidence="10" type="ORF">GCM10009104_20490</name>
</gene>
<dbReference type="InterPro" id="IPR050351">
    <property type="entry name" value="BphY/WalK/GraS-like"/>
</dbReference>
<accession>A0ABP3T9T1</accession>
<dbReference type="InterPro" id="IPR003661">
    <property type="entry name" value="HisK_dim/P_dom"/>
</dbReference>
<evidence type="ECO:0000256" key="3">
    <source>
        <dbReference type="ARBA" id="ARBA00022553"/>
    </source>
</evidence>
<dbReference type="CDD" id="cd00075">
    <property type="entry name" value="HATPase"/>
    <property type="match status" value="1"/>
</dbReference>
<keyword evidence="7" id="KW-0812">Transmembrane</keyword>
<comment type="catalytic activity">
    <reaction evidence="1">
        <text>ATP + protein L-histidine = ADP + protein N-phospho-L-histidine.</text>
        <dbReference type="EC" id="2.7.13.3"/>
    </reaction>
</comment>
<keyword evidence="6" id="KW-0902">Two-component regulatory system</keyword>
<feature type="domain" description="Histidine kinase" evidence="9">
    <location>
        <begin position="431"/>
        <end position="640"/>
    </location>
</feature>
<dbReference type="SUPFAM" id="SSF47384">
    <property type="entry name" value="Homodimeric domain of signal transducing histidine kinase"/>
    <property type="match status" value="1"/>
</dbReference>
<feature type="transmembrane region" description="Helical" evidence="7">
    <location>
        <begin position="347"/>
        <end position="367"/>
    </location>
</feature>
<evidence type="ECO:0000256" key="5">
    <source>
        <dbReference type="ARBA" id="ARBA00022777"/>
    </source>
</evidence>
<dbReference type="Pfam" id="PF00512">
    <property type="entry name" value="HisKA"/>
    <property type="match status" value="1"/>
</dbReference>
<evidence type="ECO:0000313" key="10">
    <source>
        <dbReference type="EMBL" id="GAA0693127.1"/>
    </source>
</evidence>
<dbReference type="EC" id="2.7.13.3" evidence="2"/>
<dbReference type="InterPro" id="IPR003594">
    <property type="entry name" value="HATPase_dom"/>
</dbReference>
<dbReference type="Proteomes" id="UP001499915">
    <property type="component" value="Unassembled WGS sequence"/>
</dbReference>
<organism evidence="10 11">
    <name type="scientific">Marinobacterium maritimum</name>
    <dbReference type="NCBI Taxonomy" id="500162"/>
    <lineage>
        <taxon>Bacteria</taxon>
        <taxon>Pseudomonadati</taxon>
        <taxon>Pseudomonadota</taxon>
        <taxon>Gammaproteobacteria</taxon>
        <taxon>Oceanospirillales</taxon>
        <taxon>Oceanospirillaceae</taxon>
        <taxon>Marinobacterium</taxon>
    </lineage>
</organism>
<comment type="caution">
    <text evidence="10">The sequence shown here is derived from an EMBL/GenBank/DDBJ whole genome shotgun (WGS) entry which is preliminary data.</text>
</comment>
<dbReference type="Pfam" id="PF02518">
    <property type="entry name" value="HATPase_c"/>
    <property type="match status" value="1"/>
</dbReference>
<protein>
    <recommendedName>
        <fullName evidence="2">histidine kinase</fullName>
        <ecNumber evidence="2">2.7.13.3</ecNumber>
    </recommendedName>
</protein>
<evidence type="ECO:0000256" key="1">
    <source>
        <dbReference type="ARBA" id="ARBA00000085"/>
    </source>
</evidence>
<evidence type="ECO:0000313" key="11">
    <source>
        <dbReference type="Proteomes" id="UP001499915"/>
    </source>
</evidence>
<evidence type="ECO:0000256" key="8">
    <source>
        <dbReference type="SAM" id="SignalP"/>
    </source>
</evidence>
<dbReference type="SMART" id="SM00387">
    <property type="entry name" value="HATPase_c"/>
    <property type="match status" value="1"/>
</dbReference>
<feature type="transmembrane region" description="Helical" evidence="7">
    <location>
        <begin position="189"/>
        <end position="208"/>
    </location>
</feature>
<feature type="transmembrane region" description="Helical" evidence="7">
    <location>
        <begin position="217"/>
        <end position="239"/>
    </location>
</feature>
<dbReference type="Gene3D" id="1.10.287.130">
    <property type="match status" value="1"/>
</dbReference>
<dbReference type="Gene3D" id="3.30.565.10">
    <property type="entry name" value="Histidine kinase-like ATPase, C-terminal domain"/>
    <property type="match status" value="1"/>
</dbReference>
<dbReference type="PANTHER" id="PTHR45453">
    <property type="entry name" value="PHOSPHATE REGULON SENSOR PROTEIN PHOR"/>
    <property type="match status" value="1"/>
</dbReference>
<keyword evidence="3" id="KW-0597">Phosphoprotein</keyword>
<dbReference type="PANTHER" id="PTHR45453:SF1">
    <property type="entry name" value="PHOSPHATE REGULON SENSOR PROTEIN PHOR"/>
    <property type="match status" value="1"/>
</dbReference>
<dbReference type="CDD" id="cd00082">
    <property type="entry name" value="HisKA"/>
    <property type="match status" value="1"/>
</dbReference>
<dbReference type="Gene3D" id="2.60.40.2380">
    <property type="match status" value="1"/>
</dbReference>
<keyword evidence="11" id="KW-1185">Reference proteome</keyword>
<dbReference type="RefSeq" id="WP_343805540.1">
    <property type="nucleotide sequence ID" value="NZ_BAAAET010000002.1"/>
</dbReference>
<proteinExistence type="predicted"/>
<dbReference type="InterPro" id="IPR005467">
    <property type="entry name" value="His_kinase_dom"/>
</dbReference>
<feature type="transmembrane region" description="Helical" evidence="7">
    <location>
        <begin position="373"/>
        <end position="394"/>
    </location>
</feature>
<feature type="signal peptide" evidence="8">
    <location>
        <begin position="1"/>
        <end position="28"/>
    </location>
</feature>
<keyword evidence="5" id="KW-0418">Kinase</keyword>
<feature type="transmembrane region" description="Helical" evidence="7">
    <location>
        <begin position="251"/>
        <end position="270"/>
    </location>
</feature>
<feature type="chain" id="PRO_5047200494" description="histidine kinase" evidence="8">
    <location>
        <begin position="29"/>
        <end position="647"/>
    </location>
</feature>
<dbReference type="Pfam" id="PF07695">
    <property type="entry name" value="7TMR-DISM_7TM"/>
    <property type="match status" value="1"/>
</dbReference>
<evidence type="ECO:0000259" key="9">
    <source>
        <dbReference type="PROSITE" id="PS50109"/>
    </source>
</evidence>
<name>A0ABP3T9T1_9GAMM</name>